<name>V5XJ59_MYCNE</name>
<evidence type="ECO:0000313" key="1">
    <source>
        <dbReference type="EMBL" id="AHC27953.1"/>
    </source>
</evidence>
<evidence type="ECO:0000313" key="2">
    <source>
        <dbReference type="Proteomes" id="UP000018763"/>
    </source>
</evidence>
<reference evidence="1 2" key="1">
    <citation type="journal article" date="2014" name="Genome Announc.">
        <title>Complete Genome Sequence of Sterol-Transforming Mycobacterium neoaurum Strain VKM Ac-1815D.</title>
        <authorList>
            <person name="Shtratnikova V.Y."/>
            <person name="Bragin E.Y."/>
            <person name="Dovbnya D.V."/>
            <person name="Pekov Y.A."/>
            <person name="Schelkunov M.I."/>
            <person name="Strizhov N."/>
            <person name="Ivashina T.V."/>
            <person name="Ashapkin V.V."/>
            <person name="Donova M.V."/>
        </authorList>
    </citation>
    <scope>NUCLEOTIDE SEQUENCE [LARGE SCALE GENOMIC DNA]</scope>
    <source>
        <strain evidence="1 2">VKM Ac-1815D</strain>
    </source>
</reference>
<protein>
    <submittedName>
        <fullName evidence="1">Uncharacterized protein</fullName>
    </submittedName>
</protein>
<proteinExistence type="predicted"/>
<accession>V5XJ59</accession>
<sequence length="58" mass="5854">MAAPVDGAVVIVDSVVEVVVVLSGASLSELQAVSPPKRTAPDTAAASGRVRAIRRTVI</sequence>
<dbReference type="EMBL" id="CP006936">
    <property type="protein sequence ID" value="AHC27953.1"/>
    <property type="molecule type" value="Genomic_DNA"/>
</dbReference>
<dbReference type="AlphaFoldDB" id="V5XJ59"/>
<gene>
    <name evidence="1" type="ORF">D174_15060</name>
</gene>
<dbReference type="Proteomes" id="UP000018763">
    <property type="component" value="Chromosome"/>
</dbReference>
<organism evidence="1 2">
    <name type="scientific">Mycolicibacterium neoaurum VKM Ac-1815D</name>
    <dbReference type="NCBI Taxonomy" id="700508"/>
    <lineage>
        <taxon>Bacteria</taxon>
        <taxon>Bacillati</taxon>
        <taxon>Actinomycetota</taxon>
        <taxon>Actinomycetes</taxon>
        <taxon>Mycobacteriales</taxon>
        <taxon>Mycobacteriaceae</taxon>
        <taxon>Mycolicibacterium</taxon>
    </lineage>
</organism>
<keyword evidence="2" id="KW-1185">Reference proteome</keyword>